<dbReference type="EMBL" id="CP144698">
    <property type="protein sequence ID" value="WVZ17844.1"/>
    <property type="molecule type" value="Genomic_DNA"/>
</dbReference>
<dbReference type="Proteomes" id="UP001374535">
    <property type="component" value="Chromosome 3"/>
</dbReference>
<gene>
    <name evidence="1" type="ORF">V8G54_010826</name>
</gene>
<sequence>MQQSRSCKSETESALRARQRLVRRWYSSWIRFLCSRWEAHGHFIRHWSGPHDTLSFRPSSFSRWSLIHGSTRLCMNSITALTRLTPRRDATTRCVVLCGVGGNYKNQMESLIRYCKILLLLLV</sequence>
<evidence type="ECO:0000313" key="2">
    <source>
        <dbReference type="Proteomes" id="UP001374535"/>
    </source>
</evidence>
<accession>A0AAQ3S3H5</accession>
<organism evidence="1 2">
    <name type="scientific">Vigna mungo</name>
    <name type="common">Black gram</name>
    <name type="synonym">Phaseolus mungo</name>
    <dbReference type="NCBI Taxonomy" id="3915"/>
    <lineage>
        <taxon>Eukaryota</taxon>
        <taxon>Viridiplantae</taxon>
        <taxon>Streptophyta</taxon>
        <taxon>Embryophyta</taxon>
        <taxon>Tracheophyta</taxon>
        <taxon>Spermatophyta</taxon>
        <taxon>Magnoliopsida</taxon>
        <taxon>eudicotyledons</taxon>
        <taxon>Gunneridae</taxon>
        <taxon>Pentapetalae</taxon>
        <taxon>rosids</taxon>
        <taxon>fabids</taxon>
        <taxon>Fabales</taxon>
        <taxon>Fabaceae</taxon>
        <taxon>Papilionoideae</taxon>
        <taxon>50 kb inversion clade</taxon>
        <taxon>NPAAA clade</taxon>
        <taxon>indigoferoid/millettioid clade</taxon>
        <taxon>Phaseoleae</taxon>
        <taxon>Vigna</taxon>
    </lineage>
</organism>
<name>A0AAQ3S3H5_VIGMU</name>
<dbReference type="AlphaFoldDB" id="A0AAQ3S3H5"/>
<keyword evidence="2" id="KW-1185">Reference proteome</keyword>
<proteinExistence type="predicted"/>
<protein>
    <submittedName>
        <fullName evidence="1">Uncharacterized protein</fullName>
    </submittedName>
</protein>
<reference evidence="1 2" key="1">
    <citation type="journal article" date="2023" name="Life. Sci Alliance">
        <title>Evolutionary insights into 3D genome organization and epigenetic landscape of Vigna mungo.</title>
        <authorList>
            <person name="Junaid A."/>
            <person name="Singh B."/>
            <person name="Bhatia S."/>
        </authorList>
    </citation>
    <scope>NUCLEOTIDE SEQUENCE [LARGE SCALE GENOMIC DNA]</scope>
    <source>
        <strain evidence="1">Urdbean</strain>
    </source>
</reference>
<evidence type="ECO:0000313" key="1">
    <source>
        <dbReference type="EMBL" id="WVZ17844.1"/>
    </source>
</evidence>